<gene>
    <name evidence="2" type="ORF">A5648_15370</name>
</gene>
<dbReference type="InterPro" id="IPR055140">
    <property type="entry name" value="Thiolase_C_2"/>
</dbReference>
<evidence type="ECO:0000259" key="1">
    <source>
        <dbReference type="Pfam" id="PF22691"/>
    </source>
</evidence>
<name>A0A1A3U837_MYCSD</name>
<feature type="domain" description="Thiolase C-terminal" evidence="1">
    <location>
        <begin position="2"/>
        <end position="36"/>
    </location>
</feature>
<protein>
    <recommendedName>
        <fullName evidence="1">Thiolase C-terminal domain-containing protein</fullName>
    </recommendedName>
</protein>
<organism evidence="2 3">
    <name type="scientific">Mycolicibacter sinensis (strain JDM601)</name>
    <name type="common">Mycobacterium sinense</name>
    <dbReference type="NCBI Taxonomy" id="875328"/>
    <lineage>
        <taxon>Bacteria</taxon>
        <taxon>Bacillati</taxon>
        <taxon>Actinomycetota</taxon>
        <taxon>Actinomycetes</taxon>
        <taxon>Mycobacteriales</taxon>
        <taxon>Mycobacteriaceae</taxon>
        <taxon>Mycolicibacter</taxon>
    </lineage>
</organism>
<proteinExistence type="predicted"/>
<evidence type="ECO:0000313" key="3">
    <source>
        <dbReference type="Proteomes" id="UP000093759"/>
    </source>
</evidence>
<evidence type="ECO:0000313" key="2">
    <source>
        <dbReference type="EMBL" id="OBK91085.1"/>
    </source>
</evidence>
<sequence length="72" mass="7982">MRMAGTSAAQISIVVLYDCYTDTPLVTLEDYRFCQTRDTSGPWGHDTACRRRLSRSAGTAVTVGLTETSSFW</sequence>
<dbReference type="Pfam" id="PF22691">
    <property type="entry name" value="Thiolase_C_1"/>
    <property type="match status" value="1"/>
</dbReference>
<dbReference type="Proteomes" id="UP000093759">
    <property type="component" value="Unassembled WGS sequence"/>
</dbReference>
<dbReference type="AlphaFoldDB" id="A0A1A3U837"/>
<dbReference type="EMBL" id="LZMF01000008">
    <property type="protein sequence ID" value="OBK91085.1"/>
    <property type="molecule type" value="Genomic_DNA"/>
</dbReference>
<reference evidence="3" key="1">
    <citation type="submission" date="2016-06" db="EMBL/GenBank/DDBJ databases">
        <authorList>
            <person name="Sutton G."/>
            <person name="Brinkac L."/>
            <person name="Sanka R."/>
            <person name="Adams M."/>
            <person name="Lau E."/>
            <person name="Garcia-Basteiro A."/>
            <person name="Lopez-Varela E."/>
            <person name="Palencia S."/>
        </authorList>
    </citation>
    <scope>NUCLEOTIDE SEQUENCE [LARGE SCALE GENOMIC DNA]</scope>
    <source>
        <strain evidence="3">1274684.2</strain>
    </source>
</reference>
<accession>A0A1A3U837</accession>
<comment type="caution">
    <text evidence="2">The sequence shown here is derived from an EMBL/GenBank/DDBJ whole genome shotgun (WGS) entry which is preliminary data.</text>
</comment>